<dbReference type="NCBIfam" id="TIGR01494">
    <property type="entry name" value="ATPase_P-type"/>
    <property type="match status" value="2"/>
</dbReference>
<keyword evidence="6" id="KW-0067">ATP-binding</keyword>
<comment type="subcellular location">
    <subcellularLocation>
        <location evidence="1">Cell membrane</location>
        <topology evidence="1">Multi-pass membrane protein</topology>
    </subcellularLocation>
</comment>
<evidence type="ECO:0000256" key="11">
    <source>
        <dbReference type="SAM" id="Phobius"/>
    </source>
</evidence>
<accession>A0A249PMN9</accession>
<reference evidence="13 14" key="1">
    <citation type="submission" date="2017-08" db="EMBL/GenBank/DDBJ databases">
        <title>Multipartite genome sequences of Sinorhizobium species nodulating soybeans.</title>
        <authorList>
            <person name="Tian C.F."/>
        </authorList>
    </citation>
    <scope>NUCLEOTIDE SEQUENCE [LARGE SCALE GENOMIC DNA]</scope>
    <source>
        <strain evidence="13 14">CCBAU 05684</strain>
        <plasmid evidence="14">psj05684b</plasmid>
    </source>
</reference>
<dbReference type="RefSeq" id="WP_085939082.1">
    <property type="nucleotide sequence ID" value="NZ_CP023068.1"/>
</dbReference>
<dbReference type="FunFam" id="3.40.50.1000:FF:000028">
    <property type="entry name" value="Calcium-transporting P-type ATPase, putative"/>
    <property type="match status" value="1"/>
</dbReference>
<feature type="compositionally biased region" description="Basic and acidic residues" evidence="10">
    <location>
        <begin position="1"/>
        <end position="27"/>
    </location>
</feature>
<dbReference type="GO" id="GO:0016887">
    <property type="term" value="F:ATP hydrolysis activity"/>
    <property type="evidence" value="ECO:0007669"/>
    <property type="project" value="InterPro"/>
</dbReference>
<dbReference type="InterPro" id="IPR050510">
    <property type="entry name" value="Cation_transp_ATPase_P-type"/>
</dbReference>
<keyword evidence="14" id="KW-1185">Reference proteome</keyword>
<organism evidence="13 14">
    <name type="scientific">Sinorhizobium sojae CCBAU 05684</name>
    <dbReference type="NCBI Taxonomy" id="716928"/>
    <lineage>
        <taxon>Bacteria</taxon>
        <taxon>Pseudomonadati</taxon>
        <taxon>Pseudomonadota</taxon>
        <taxon>Alphaproteobacteria</taxon>
        <taxon>Hyphomicrobiales</taxon>
        <taxon>Rhizobiaceae</taxon>
        <taxon>Sinorhizobium/Ensifer group</taxon>
        <taxon>Sinorhizobium</taxon>
    </lineage>
</organism>
<dbReference type="PROSITE" id="PS00154">
    <property type="entry name" value="ATPASE_E1_E2"/>
    <property type="match status" value="1"/>
</dbReference>
<name>A0A249PMN9_9HYPH</name>
<dbReference type="InterPro" id="IPR006068">
    <property type="entry name" value="ATPase_P-typ_cation-transptr_C"/>
</dbReference>
<protein>
    <submittedName>
        <fullName evidence="13">Ca ion P-type ATPase</fullName>
    </submittedName>
</protein>
<keyword evidence="8 11" id="KW-1133">Transmembrane helix</keyword>
<dbReference type="GO" id="GO:1902600">
    <property type="term" value="P:proton transmembrane transport"/>
    <property type="evidence" value="ECO:0007669"/>
    <property type="project" value="TreeGrafter"/>
</dbReference>
<dbReference type="AlphaFoldDB" id="A0A249PMN9"/>
<dbReference type="GO" id="GO:0030007">
    <property type="term" value="P:intracellular potassium ion homeostasis"/>
    <property type="evidence" value="ECO:0007669"/>
    <property type="project" value="TreeGrafter"/>
</dbReference>
<dbReference type="InterPro" id="IPR023299">
    <property type="entry name" value="ATPase_P-typ_cyto_dom_N"/>
</dbReference>
<feature type="transmembrane region" description="Helical" evidence="11">
    <location>
        <begin position="106"/>
        <end position="126"/>
    </location>
</feature>
<dbReference type="Pfam" id="PF00689">
    <property type="entry name" value="Cation_ATPase_C"/>
    <property type="match status" value="1"/>
</dbReference>
<geneLocation type="plasmid" evidence="14">
    <name>psj05684b</name>
</geneLocation>
<feature type="transmembrane region" description="Helical" evidence="11">
    <location>
        <begin position="273"/>
        <end position="292"/>
    </location>
</feature>
<feature type="transmembrane region" description="Helical" evidence="11">
    <location>
        <begin position="884"/>
        <end position="902"/>
    </location>
</feature>
<evidence type="ECO:0000313" key="14">
    <source>
        <dbReference type="Proteomes" id="UP000217211"/>
    </source>
</evidence>
<feature type="transmembrane region" description="Helical" evidence="11">
    <location>
        <begin position="908"/>
        <end position="932"/>
    </location>
</feature>
<dbReference type="InterPro" id="IPR001757">
    <property type="entry name" value="P_typ_ATPase"/>
</dbReference>
<evidence type="ECO:0000256" key="3">
    <source>
        <dbReference type="ARBA" id="ARBA00022475"/>
    </source>
</evidence>
<evidence type="ECO:0000256" key="4">
    <source>
        <dbReference type="ARBA" id="ARBA00022692"/>
    </source>
</evidence>
<dbReference type="GO" id="GO:0005524">
    <property type="term" value="F:ATP binding"/>
    <property type="evidence" value="ECO:0007669"/>
    <property type="project" value="UniProtKB-KW"/>
</dbReference>
<dbReference type="InterPro" id="IPR023214">
    <property type="entry name" value="HAD_sf"/>
</dbReference>
<evidence type="ECO:0000256" key="5">
    <source>
        <dbReference type="ARBA" id="ARBA00022741"/>
    </source>
</evidence>
<dbReference type="Gene3D" id="3.40.50.1000">
    <property type="entry name" value="HAD superfamily/HAD-like"/>
    <property type="match status" value="1"/>
</dbReference>
<dbReference type="SFLD" id="SFLDS00003">
    <property type="entry name" value="Haloacid_Dehalogenase"/>
    <property type="match status" value="1"/>
</dbReference>
<dbReference type="PRINTS" id="PR00119">
    <property type="entry name" value="CATATPASE"/>
</dbReference>
<dbReference type="eggNOG" id="COG0474">
    <property type="taxonomic scope" value="Bacteria"/>
</dbReference>
<dbReference type="PANTHER" id="PTHR43294:SF21">
    <property type="entry name" value="CATION TRANSPORTING ATPASE"/>
    <property type="match status" value="1"/>
</dbReference>
<dbReference type="KEGG" id="esj:SJ05684_b60130"/>
<keyword evidence="9 11" id="KW-0472">Membrane</keyword>
<feature type="transmembrane region" description="Helical" evidence="11">
    <location>
        <begin position="812"/>
        <end position="833"/>
    </location>
</feature>
<feature type="transmembrane region" description="Helical" evidence="11">
    <location>
        <begin position="82"/>
        <end position="100"/>
    </location>
</feature>
<evidence type="ECO:0000256" key="7">
    <source>
        <dbReference type="ARBA" id="ARBA00022967"/>
    </source>
</evidence>
<dbReference type="EMBL" id="CP023068">
    <property type="protein sequence ID" value="ASY66995.1"/>
    <property type="molecule type" value="Genomic_DNA"/>
</dbReference>
<dbReference type="SUPFAM" id="SSF81665">
    <property type="entry name" value="Calcium ATPase, transmembrane domain M"/>
    <property type="match status" value="1"/>
</dbReference>
<dbReference type="PRINTS" id="PR00120">
    <property type="entry name" value="HATPASE"/>
</dbReference>
<dbReference type="STRING" id="716928.GCA_000261485_03042"/>
<dbReference type="SUPFAM" id="SSF81660">
    <property type="entry name" value="Metal cation-transporting ATPase, ATP-binding domain N"/>
    <property type="match status" value="1"/>
</dbReference>
<dbReference type="InterPro" id="IPR018303">
    <property type="entry name" value="ATPase_P-typ_P_site"/>
</dbReference>
<evidence type="ECO:0000256" key="2">
    <source>
        <dbReference type="ARBA" id="ARBA00005675"/>
    </source>
</evidence>
<dbReference type="GO" id="GO:0005886">
    <property type="term" value="C:plasma membrane"/>
    <property type="evidence" value="ECO:0007669"/>
    <property type="project" value="UniProtKB-SubCell"/>
</dbReference>
<keyword evidence="13" id="KW-0614">Plasmid</keyword>
<dbReference type="SFLD" id="SFLDF00027">
    <property type="entry name" value="p-type_atpase"/>
    <property type="match status" value="1"/>
</dbReference>
<evidence type="ECO:0000259" key="12">
    <source>
        <dbReference type="SMART" id="SM00831"/>
    </source>
</evidence>
<dbReference type="InterPro" id="IPR044492">
    <property type="entry name" value="P_typ_ATPase_HD_dom"/>
</dbReference>
<evidence type="ECO:0000256" key="8">
    <source>
        <dbReference type="ARBA" id="ARBA00022989"/>
    </source>
</evidence>
<dbReference type="GO" id="GO:1990573">
    <property type="term" value="P:potassium ion import across plasma membrane"/>
    <property type="evidence" value="ECO:0007669"/>
    <property type="project" value="TreeGrafter"/>
</dbReference>
<dbReference type="Gene3D" id="2.70.150.10">
    <property type="entry name" value="Calcium-transporting ATPase, cytoplasmic transduction domain A"/>
    <property type="match status" value="1"/>
</dbReference>
<dbReference type="InterPro" id="IPR008250">
    <property type="entry name" value="ATPase_P-typ_transduc_dom_A_sf"/>
</dbReference>
<feature type="transmembrane region" description="Helical" evidence="11">
    <location>
        <begin position="730"/>
        <end position="752"/>
    </location>
</feature>
<dbReference type="InterPro" id="IPR004014">
    <property type="entry name" value="ATPase_P-typ_cation-transptr_N"/>
</dbReference>
<dbReference type="PANTHER" id="PTHR43294">
    <property type="entry name" value="SODIUM/POTASSIUM-TRANSPORTING ATPASE SUBUNIT ALPHA"/>
    <property type="match status" value="1"/>
</dbReference>
<proteinExistence type="inferred from homology"/>
<keyword evidence="5" id="KW-0547">Nucleotide-binding</keyword>
<keyword evidence="7" id="KW-1278">Translocase</keyword>
<evidence type="ECO:0000256" key="10">
    <source>
        <dbReference type="SAM" id="MobiDB-lite"/>
    </source>
</evidence>
<evidence type="ECO:0000313" key="13">
    <source>
        <dbReference type="EMBL" id="ASY66995.1"/>
    </source>
</evidence>
<dbReference type="SUPFAM" id="SSF81653">
    <property type="entry name" value="Calcium ATPase, transduction domain A"/>
    <property type="match status" value="1"/>
</dbReference>
<evidence type="ECO:0000256" key="6">
    <source>
        <dbReference type="ARBA" id="ARBA00022840"/>
    </source>
</evidence>
<feature type="domain" description="Cation-transporting P-type ATPase N-terminal" evidence="12">
    <location>
        <begin position="25"/>
        <end position="99"/>
    </location>
</feature>
<dbReference type="GO" id="GO:0006883">
    <property type="term" value="P:intracellular sodium ion homeostasis"/>
    <property type="evidence" value="ECO:0007669"/>
    <property type="project" value="TreeGrafter"/>
</dbReference>
<keyword evidence="3" id="KW-1003">Cell membrane</keyword>
<dbReference type="GO" id="GO:0005391">
    <property type="term" value="F:P-type sodium:potassium-exchanging transporter activity"/>
    <property type="evidence" value="ECO:0007669"/>
    <property type="project" value="TreeGrafter"/>
</dbReference>
<evidence type="ECO:0000256" key="1">
    <source>
        <dbReference type="ARBA" id="ARBA00004651"/>
    </source>
</evidence>
<dbReference type="Pfam" id="PF00690">
    <property type="entry name" value="Cation_ATPase_N"/>
    <property type="match status" value="1"/>
</dbReference>
<dbReference type="InterPro" id="IPR059000">
    <property type="entry name" value="ATPase_P-type_domA"/>
</dbReference>
<feature type="region of interest" description="Disordered" evidence="10">
    <location>
        <begin position="1"/>
        <end position="34"/>
    </location>
</feature>
<dbReference type="Gene3D" id="3.40.1110.10">
    <property type="entry name" value="Calcium-transporting ATPase, cytoplasmic domain N"/>
    <property type="match status" value="1"/>
</dbReference>
<dbReference type="InterPro" id="IPR036412">
    <property type="entry name" value="HAD-like_sf"/>
</dbReference>
<sequence>MMPRNAERTAAPEKVSEAGSARKEEPYRQSVGQVAAALETDTEQGLSAEEAARRLSRFGRNELTEEKPPSRWRRFLSQFKDVLVLLLIAAALISGLLWLVEPDTQLPYEAIAILAIVFLNAAIGYLQEARASEAVTALRQMTAVQSTVLRGGEQREIAIAELVPGDVLLLEEGDAVSADARLIETASLRAIEAALTGESQPVAKDTEPLARAAALGDRSNMVFSGTSVARGRGRAIVTATGMRTEMGRIAGLLKVTRDQRTPLQRELDRVGRLLGAAVVAIATVIIAMILLIEEIDGLTALFDVLIFGVAIAVAAVPEGLPAIITAVLAVGVQRMAVRNAVIRHLSAVETLGSADVIASDKTGTLTRNEMTVRRVVTASGAVEFEGTGYAPQGAMHRPGGEAVEAALKEEVLLALAAGARANNARIEEVEGRWTVKGDPTEGALVVAACKAGLGKEVADRFERVHELPFSSERKLMSTIHEDGDAGPFRLFTKGAPEVLLSRSTQELVGSEPRPLTEERRSQIQTANEELAGQALRTLATGYRSLPSGQLGGADGRSAERDLIFLGLIGIMDPPREEARRAVARARSAGIRPVMVTGDHPRTAAVIARELGITEDERAVTGTELETMSDEDLDRVVAETSVFARVDPEHKLRIVEAFGRAGLTVAMTGDGVNDAPALKASDIGIAMGITGTDVSKEASDMVLADDNFATIVAAVEEGRTIFANIRKFMRYLLSSNIGEVMTMFFGVLLAEAIGLRAAGSGGIVLPLLATQILWINLVTDGAPALALGGDPADPDAMRRPPRPRDEGVVTPRMWIGIAFVGAIMAAGTILVLDASLPGGFIDGSGTLAYGRTMAFTTLMLFQLFNVFNARSDEQSAFVGLFANRWLWAAVGLSLALHAAVIYAPFLQAAFSTVAIGIGDWALCAAAASSVLWLREIEKFFTRRLAGRHRRRADDGMADAY</sequence>
<keyword evidence="4 11" id="KW-0812">Transmembrane</keyword>
<dbReference type="Pfam" id="PF13246">
    <property type="entry name" value="Cation_ATPase"/>
    <property type="match status" value="1"/>
</dbReference>
<gene>
    <name evidence="13" type="ORF">SJ05684_b60130</name>
</gene>
<comment type="similarity">
    <text evidence="2">Belongs to the cation transport ATPase (P-type) (TC 3.A.3) family. Type IIA subfamily.</text>
</comment>
<evidence type="ECO:0000256" key="9">
    <source>
        <dbReference type="ARBA" id="ARBA00023136"/>
    </source>
</evidence>
<dbReference type="GO" id="GO:0036376">
    <property type="term" value="P:sodium ion export across plasma membrane"/>
    <property type="evidence" value="ECO:0007669"/>
    <property type="project" value="TreeGrafter"/>
</dbReference>
<dbReference type="Proteomes" id="UP000217211">
    <property type="component" value="Plasmid pSJ05684b"/>
</dbReference>
<feature type="transmembrane region" description="Helical" evidence="11">
    <location>
        <begin position="304"/>
        <end position="330"/>
    </location>
</feature>
<dbReference type="InterPro" id="IPR023298">
    <property type="entry name" value="ATPase_P-typ_TM_dom_sf"/>
</dbReference>
<dbReference type="SMART" id="SM00831">
    <property type="entry name" value="Cation_ATPase_N"/>
    <property type="match status" value="1"/>
</dbReference>
<feature type="transmembrane region" description="Helical" evidence="11">
    <location>
        <begin position="772"/>
        <end position="791"/>
    </location>
</feature>
<dbReference type="OrthoDB" id="391538at2"/>
<feature type="transmembrane region" description="Helical" evidence="11">
    <location>
        <begin position="845"/>
        <end position="863"/>
    </location>
</feature>
<dbReference type="SFLD" id="SFLDG00002">
    <property type="entry name" value="C1.7:_P-type_atpase_like"/>
    <property type="match status" value="1"/>
</dbReference>
<dbReference type="Gene3D" id="1.20.1110.10">
    <property type="entry name" value="Calcium-transporting ATPase, transmembrane domain"/>
    <property type="match status" value="1"/>
</dbReference>
<dbReference type="SUPFAM" id="SSF56784">
    <property type="entry name" value="HAD-like"/>
    <property type="match status" value="1"/>
</dbReference>
<dbReference type="Pfam" id="PF00122">
    <property type="entry name" value="E1-E2_ATPase"/>
    <property type="match status" value="1"/>
</dbReference>